<dbReference type="PANTHER" id="PTHR45947:SF3">
    <property type="entry name" value="SULFOQUINOVOSYL TRANSFERASE SQD2"/>
    <property type="match status" value="1"/>
</dbReference>
<dbReference type="Proteomes" id="UP000594464">
    <property type="component" value="Chromosome"/>
</dbReference>
<dbReference type="AlphaFoldDB" id="A0A7T0C3U0"/>
<feature type="domain" description="Glycosyl transferase family 1" evidence="1">
    <location>
        <begin position="221"/>
        <end position="382"/>
    </location>
</feature>
<dbReference type="EMBL" id="CP048620">
    <property type="protein sequence ID" value="QPJ65978.1"/>
    <property type="molecule type" value="Genomic_DNA"/>
</dbReference>
<dbReference type="Gene3D" id="3.40.50.2000">
    <property type="entry name" value="Glycogen Phosphorylase B"/>
    <property type="match status" value="2"/>
</dbReference>
<evidence type="ECO:0000313" key="3">
    <source>
        <dbReference type="EMBL" id="QPJ65978.1"/>
    </source>
</evidence>
<sequence length="409" mass="45652">MEPKKSIDPRMHDNASRRVTIVTTSFPRYAGDFAGSFVYRFALGLSKSGCQVQVVAPGDPSAPEDELLGDIQVRRPLYFWPKRFQSLAYGAGLTSRIRYNPLRLLQAPLLLSAMTRCVLRHSRPSDILFSFWTLSALVVRMAKLMRGYSTVARFSGADALLLKTQSIRFFMKWLLNGQDQLLCQDQNMQQSLLNCVSSADRIKLISNGVDINEFYPGPMQEARGHLNLHANDFIVLTAGRLSASKGHRFLIEGFAKLAATRNDLKLLILGDGEERAKLENFAARLEMQKKILFMGFQESSTIGQWLRACNIFILPSLLEGTPNILLEAMACSRPVIATNVGGVSEVIEDGKNGLLIDAASGPEIHKALLFLMENKEARESYGGEALRTINERFGGWQETSKELLEIFDQ</sequence>
<accession>A0A7T0C3U0</accession>
<evidence type="ECO:0000259" key="1">
    <source>
        <dbReference type="Pfam" id="PF00534"/>
    </source>
</evidence>
<dbReference type="Pfam" id="PF00534">
    <property type="entry name" value="Glycos_transf_1"/>
    <property type="match status" value="1"/>
</dbReference>
<evidence type="ECO:0000259" key="2">
    <source>
        <dbReference type="Pfam" id="PF13439"/>
    </source>
</evidence>
<dbReference type="KEGG" id="nva:G3M78_11470"/>
<name>A0A7T0C3U0_9BACT</name>
<dbReference type="InterPro" id="IPR050194">
    <property type="entry name" value="Glycosyltransferase_grp1"/>
</dbReference>
<dbReference type="PANTHER" id="PTHR45947">
    <property type="entry name" value="SULFOQUINOVOSYL TRANSFERASE SQD2"/>
    <property type="match status" value="1"/>
</dbReference>
<reference evidence="4" key="1">
    <citation type="submission" date="2020-02" db="EMBL/GenBank/DDBJ databases">
        <title>Genomic and physiological characterization of two novel Nitrospinaceae genera.</title>
        <authorList>
            <person name="Mueller A.J."/>
            <person name="Jung M.-Y."/>
            <person name="Strachan C.R."/>
            <person name="Herbold C.W."/>
            <person name="Kirkegaard R.H."/>
            <person name="Daims H."/>
        </authorList>
    </citation>
    <scope>NUCLEOTIDE SEQUENCE [LARGE SCALE GENOMIC DNA]</scope>
</reference>
<dbReference type="GO" id="GO:0016757">
    <property type="term" value="F:glycosyltransferase activity"/>
    <property type="evidence" value="ECO:0007669"/>
    <property type="project" value="InterPro"/>
</dbReference>
<keyword evidence="3" id="KW-0808">Transferase</keyword>
<organism evidence="3 4">
    <name type="scientific">Candidatus Nitrohelix vancouverensis</name>
    <dbReference type="NCBI Taxonomy" id="2705534"/>
    <lineage>
        <taxon>Bacteria</taxon>
        <taxon>Pseudomonadati</taxon>
        <taxon>Nitrospinota/Tectimicrobiota group</taxon>
        <taxon>Nitrospinota</taxon>
        <taxon>Nitrospinia</taxon>
        <taxon>Nitrospinales</taxon>
        <taxon>Nitrospinaceae</taxon>
        <taxon>Candidatus Nitrohelix</taxon>
    </lineage>
</organism>
<evidence type="ECO:0000313" key="4">
    <source>
        <dbReference type="Proteomes" id="UP000594464"/>
    </source>
</evidence>
<dbReference type="InterPro" id="IPR001296">
    <property type="entry name" value="Glyco_trans_1"/>
</dbReference>
<feature type="domain" description="Glycosyltransferase subfamily 4-like N-terminal" evidence="2">
    <location>
        <begin position="35"/>
        <end position="212"/>
    </location>
</feature>
<dbReference type="SUPFAM" id="SSF53756">
    <property type="entry name" value="UDP-Glycosyltransferase/glycogen phosphorylase"/>
    <property type="match status" value="1"/>
</dbReference>
<gene>
    <name evidence="3" type="ORF">G3M78_11470</name>
</gene>
<protein>
    <submittedName>
        <fullName evidence="3">Glycosyltransferase family 4 protein</fullName>
    </submittedName>
</protein>
<dbReference type="InterPro" id="IPR028098">
    <property type="entry name" value="Glyco_trans_4-like_N"/>
</dbReference>
<dbReference type="Pfam" id="PF13439">
    <property type="entry name" value="Glyco_transf_4"/>
    <property type="match status" value="1"/>
</dbReference>
<dbReference type="CDD" id="cd03801">
    <property type="entry name" value="GT4_PimA-like"/>
    <property type="match status" value="1"/>
</dbReference>
<proteinExistence type="predicted"/>